<organism evidence="1 2">
    <name type="scientific">Pseudomonas syringae pv. maculicola</name>
    <dbReference type="NCBI Taxonomy" id="59511"/>
    <lineage>
        <taxon>Bacteria</taxon>
        <taxon>Pseudomonadati</taxon>
        <taxon>Pseudomonadota</taxon>
        <taxon>Gammaproteobacteria</taxon>
        <taxon>Pseudomonadales</taxon>
        <taxon>Pseudomonadaceae</taxon>
        <taxon>Pseudomonas</taxon>
    </lineage>
</organism>
<name>A0A3M6C6G0_PSEYM</name>
<comment type="caution">
    <text evidence="1">The sequence shown here is derived from an EMBL/GenBank/DDBJ whole genome shotgun (WGS) entry which is preliminary data.</text>
</comment>
<gene>
    <name evidence="1" type="ORF">ALP13_03014</name>
</gene>
<dbReference type="InterPro" id="IPR019276">
    <property type="entry name" value="DUF2303"/>
</dbReference>
<sequence length="272" mass="29468">MNMSLTKEAIQLITDNALIAEGKELGTYTPTVVLPEGAKIVNLEQYAVGRSRFRGTFSTNSLADFAKYVSDRAVVDAKGFINQDEMTCSVLFNLGNEEVPGHADDRAVLKLKPTAAYQAVQAISGRAMSQKDMSDWIEDWHSTLSAVGEANQDISLVKAIAAVRTISVKATSESNHTVSETRASRSAMDDIEATSKETLPTSLIFSAVPFEGLQLREIILRISVITSGAQPVLKLRWVGEDVQREEIAQEFKSVLEAQVGEAAQLALGSFSA</sequence>
<accession>A0A3M6C6G0</accession>
<dbReference type="AlphaFoldDB" id="A0A3M6C6G0"/>
<evidence type="ECO:0000313" key="1">
    <source>
        <dbReference type="EMBL" id="RMV39420.1"/>
    </source>
</evidence>
<dbReference type="Pfam" id="PF10065">
    <property type="entry name" value="DUF2303"/>
    <property type="match status" value="1"/>
</dbReference>
<dbReference type="Proteomes" id="UP000271631">
    <property type="component" value="Unassembled WGS sequence"/>
</dbReference>
<evidence type="ECO:0000313" key="2">
    <source>
        <dbReference type="Proteomes" id="UP000271631"/>
    </source>
</evidence>
<protein>
    <recommendedName>
        <fullName evidence="3">DUF2303 family protein</fullName>
    </recommendedName>
</protein>
<evidence type="ECO:0008006" key="3">
    <source>
        <dbReference type="Google" id="ProtNLM"/>
    </source>
</evidence>
<dbReference type="EMBL" id="RBUQ01000103">
    <property type="protein sequence ID" value="RMV39420.1"/>
    <property type="molecule type" value="Genomic_DNA"/>
</dbReference>
<reference evidence="1 2" key="1">
    <citation type="submission" date="2018-08" db="EMBL/GenBank/DDBJ databases">
        <title>Recombination of ecologically and evolutionarily significant loci maintains genetic cohesion in the Pseudomonas syringae species complex.</title>
        <authorList>
            <person name="Dillon M."/>
            <person name="Thakur S."/>
            <person name="Almeida R.N.D."/>
            <person name="Weir B.S."/>
            <person name="Guttman D.S."/>
        </authorList>
    </citation>
    <scope>NUCLEOTIDE SEQUENCE [LARGE SCALE GENOMIC DNA]</scope>
    <source>
        <strain evidence="1 2">ICMP 11281</strain>
    </source>
</reference>
<proteinExistence type="predicted"/>